<feature type="compositionally biased region" description="Basic and acidic residues" evidence="1">
    <location>
        <begin position="448"/>
        <end position="474"/>
    </location>
</feature>
<evidence type="ECO:0000313" key="4">
    <source>
        <dbReference type="Proteomes" id="UP001234989"/>
    </source>
</evidence>
<dbReference type="Proteomes" id="UP001234989">
    <property type="component" value="Chromosome 3"/>
</dbReference>
<feature type="compositionally biased region" description="Basic and acidic residues" evidence="1">
    <location>
        <begin position="376"/>
        <end position="390"/>
    </location>
</feature>
<evidence type="ECO:0000259" key="2">
    <source>
        <dbReference type="Pfam" id="PF14111"/>
    </source>
</evidence>
<protein>
    <recommendedName>
        <fullName evidence="2">DUF4283 domain-containing protein</fullName>
    </recommendedName>
</protein>
<dbReference type="AlphaFoldDB" id="A0AAF0TIZ3"/>
<feature type="compositionally biased region" description="Polar residues" evidence="1">
    <location>
        <begin position="431"/>
        <end position="447"/>
    </location>
</feature>
<sequence>MANTADGQPPTEVGQPVKTILPIATYANTLKPTPSNTKPIPLKPISYLHGEPRVLWDQEEINQMIINENLEYAVIGKFSYGWPDIQDLRRLIPKQCELKGECKIGLLSNKHILIRASLLEDYVHLLSKPAFYITQKSWSFPMRTLKWDPMFDPEEETTTTIAWISFPALPPNFFGRETVFSLAAAVGKPLQVDMATRNQTRPSCAKVKVEVDLLGKFPKRIKIGMKKTNGEVMEKWVRIKYDYVPKYCKTCMIQGHDEQQRYVEHPELYPKKEKTNQEVGDKKEEEGNTQLGSKMDNRKEKQEEDEVHQHNKRIDRFKEPKHKKRGWKKQPEKIWAKVDIAIGNKFDTLENKDQEAEMEDSSKGAEVQTNEIQSKQFEKEITREWVERAFGKQGKKSTPGVQGSHNNKEKNSISQHTTMKSGEPVGVSSKLGGTSNNTVNSASVQKSRVQEHQQEKNAGKVKNTMEEQIHELPFKEAPYLVDESDEEIQHRRETKEDDSIEYNIQQISKAGDLSPRHTNSLKAKRGRPTIPLQVKTRSNKDKFSHSNQ</sequence>
<accession>A0AAF0TIZ3</accession>
<evidence type="ECO:0000313" key="3">
    <source>
        <dbReference type="EMBL" id="WMV20679.1"/>
    </source>
</evidence>
<name>A0AAF0TIZ3_SOLVR</name>
<feature type="region of interest" description="Disordered" evidence="1">
    <location>
        <begin position="347"/>
        <end position="548"/>
    </location>
</feature>
<feature type="domain" description="DUF4283" evidence="2">
    <location>
        <begin position="67"/>
        <end position="155"/>
    </location>
</feature>
<proteinExistence type="predicted"/>
<feature type="compositionally biased region" description="Basic and acidic residues" evidence="1">
    <location>
        <begin position="538"/>
        <end position="548"/>
    </location>
</feature>
<feature type="compositionally biased region" description="Basic residues" evidence="1">
    <location>
        <begin position="319"/>
        <end position="328"/>
    </location>
</feature>
<feature type="compositionally biased region" description="Basic and acidic residues" evidence="1">
    <location>
        <begin position="347"/>
        <end position="363"/>
    </location>
</feature>
<gene>
    <name evidence="3" type="ORF">MTR67_014064</name>
</gene>
<reference evidence="3" key="1">
    <citation type="submission" date="2023-08" db="EMBL/GenBank/DDBJ databases">
        <title>A de novo genome assembly of Solanum verrucosum Schlechtendal, a Mexican diploid species geographically isolated from the other diploid A-genome species in potato relatives.</title>
        <authorList>
            <person name="Hosaka K."/>
        </authorList>
    </citation>
    <scope>NUCLEOTIDE SEQUENCE</scope>
    <source>
        <tissue evidence="3">Young leaves</tissue>
    </source>
</reference>
<feature type="compositionally biased region" description="Basic and acidic residues" evidence="1">
    <location>
        <begin position="487"/>
        <end position="497"/>
    </location>
</feature>
<dbReference type="PANTHER" id="PTHR31286">
    <property type="entry name" value="GLYCINE-RICH CELL WALL STRUCTURAL PROTEIN 1.8-LIKE"/>
    <property type="match status" value="1"/>
</dbReference>
<dbReference type="Pfam" id="PF14111">
    <property type="entry name" value="DUF4283"/>
    <property type="match status" value="1"/>
</dbReference>
<feature type="compositionally biased region" description="Basic and acidic residues" evidence="1">
    <location>
        <begin position="265"/>
        <end position="286"/>
    </location>
</feature>
<organism evidence="3 4">
    <name type="scientific">Solanum verrucosum</name>
    <dbReference type="NCBI Taxonomy" id="315347"/>
    <lineage>
        <taxon>Eukaryota</taxon>
        <taxon>Viridiplantae</taxon>
        <taxon>Streptophyta</taxon>
        <taxon>Embryophyta</taxon>
        <taxon>Tracheophyta</taxon>
        <taxon>Spermatophyta</taxon>
        <taxon>Magnoliopsida</taxon>
        <taxon>eudicotyledons</taxon>
        <taxon>Gunneridae</taxon>
        <taxon>Pentapetalae</taxon>
        <taxon>asterids</taxon>
        <taxon>lamiids</taxon>
        <taxon>Solanales</taxon>
        <taxon>Solanaceae</taxon>
        <taxon>Solanoideae</taxon>
        <taxon>Solaneae</taxon>
        <taxon>Solanum</taxon>
    </lineage>
</organism>
<evidence type="ECO:0000256" key="1">
    <source>
        <dbReference type="SAM" id="MobiDB-lite"/>
    </source>
</evidence>
<feature type="compositionally biased region" description="Basic and acidic residues" evidence="1">
    <location>
        <begin position="295"/>
        <end position="318"/>
    </location>
</feature>
<dbReference type="InterPro" id="IPR025558">
    <property type="entry name" value="DUF4283"/>
</dbReference>
<keyword evidence="4" id="KW-1185">Reference proteome</keyword>
<dbReference type="EMBL" id="CP133614">
    <property type="protein sequence ID" value="WMV20679.1"/>
    <property type="molecule type" value="Genomic_DNA"/>
</dbReference>
<dbReference type="InterPro" id="IPR040256">
    <property type="entry name" value="At4g02000-like"/>
</dbReference>
<dbReference type="PANTHER" id="PTHR31286:SF179">
    <property type="entry name" value="RNASE H TYPE-1 DOMAIN-CONTAINING PROTEIN"/>
    <property type="match status" value="1"/>
</dbReference>
<feature type="region of interest" description="Disordered" evidence="1">
    <location>
        <begin position="265"/>
        <end position="330"/>
    </location>
</feature>